<dbReference type="EMBL" id="JACKZP010000157">
    <property type="protein sequence ID" value="MBC1305086.1"/>
    <property type="molecule type" value="Genomic_DNA"/>
</dbReference>
<dbReference type="SMART" id="SM00255">
    <property type="entry name" value="TIR"/>
    <property type="match status" value="1"/>
</dbReference>
<organism evidence="2 3">
    <name type="scientific">Trichormus variabilis N2B</name>
    <dbReference type="NCBI Taxonomy" id="2681315"/>
    <lineage>
        <taxon>Bacteria</taxon>
        <taxon>Bacillati</taxon>
        <taxon>Cyanobacteriota</taxon>
        <taxon>Cyanophyceae</taxon>
        <taxon>Nostocales</taxon>
        <taxon>Nostocaceae</taxon>
        <taxon>Trichormus</taxon>
    </lineage>
</organism>
<evidence type="ECO:0000259" key="1">
    <source>
        <dbReference type="PROSITE" id="PS50104"/>
    </source>
</evidence>
<keyword evidence="2" id="KW-0675">Receptor</keyword>
<dbReference type="GeneID" id="58726616"/>
<dbReference type="SUPFAM" id="SSF52200">
    <property type="entry name" value="Toll/Interleukin receptor TIR domain"/>
    <property type="match status" value="1"/>
</dbReference>
<reference evidence="2 3" key="1">
    <citation type="submission" date="2019-11" db="EMBL/GenBank/DDBJ databases">
        <title>Comparison of genomes from free-living endosymbiotic cyanobacteria isolated from Azolla.</title>
        <authorList>
            <person name="Thiel T."/>
            <person name="Pratte B."/>
        </authorList>
    </citation>
    <scope>NUCLEOTIDE SEQUENCE [LARGE SCALE GENOMIC DNA]</scope>
    <source>
        <strain evidence="2 3">N2B</strain>
    </source>
</reference>
<dbReference type="RefSeq" id="WP_011320511.1">
    <property type="nucleotide sequence ID" value="NZ_JACKZP010000157.1"/>
</dbReference>
<dbReference type="InterPro" id="IPR035897">
    <property type="entry name" value="Toll_tir_struct_dom_sf"/>
</dbReference>
<accession>A0ABR6SF86</accession>
<proteinExistence type="predicted"/>
<name>A0ABR6SF86_ANAVA</name>
<feature type="domain" description="TIR" evidence="1">
    <location>
        <begin position="1"/>
        <end position="135"/>
    </location>
</feature>
<gene>
    <name evidence="2" type="ORF">GNE12_24550</name>
</gene>
<protein>
    <submittedName>
        <fullName evidence="2">Toll/interleukin-1 receptor domain-containing protein</fullName>
    </submittedName>
</protein>
<sequence>MRVQLEKHLSSLKREGVITDWHDRKIGAGKEWENEIDIHLNTSHIILLLISPSFMSSNYCWDVELKRAMERHQAQEARVIPVIIEFVDWINAPFGRLQALPEGARPVKEWGNYNKAFLSVAKGIRIVAKELLEDL</sequence>
<dbReference type="InterPro" id="IPR000157">
    <property type="entry name" value="TIR_dom"/>
</dbReference>
<dbReference type="PROSITE" id="PS50104">
    <property type="entry name" value="TIR"/>
    <property type="match status" value="1"/>
</dbReference>
<dbReference type="Proteomes" id="UP000570851">
    <property type="component" value="Unassembled WGS sequence"/>
</dbReference>
<dbReference type="Gene3D" id="3.40.50.10140">
    <property type="entry name" value="Toll/interleukin-1 receptor homology (TIR) domain"/>
    <property type="match status" value="1"/>
</dbReference>
<keyword evidence="3" id="KW-1185">Reference proteome</keyword>
<evidence type="ECO:0000313" key="2">
    <source>
        <dbReference type="EMBL" id="MBC1305086.1"/>
    </source>
</evidence>
<evidence type="ECO:0000313" key="3">
    <source>
        <dbReference type="Proteomes" id="UP000570851"/>
    </source>
</evidence>
<dbReference type="Pfam" id="PF13676">
    <property type="entry name" value="TIR_2"/>
    <property type="match status" value="1"/>
</dbReference>
<comment type="caution">
    <text evidence="2">The sequence shown here is derived from an EMBL/GenBank/DDBJ whole genome shotgun (WGS) entry which is preliminary data.</text>
</comment>